<dbReference type="NCBIfam" id="TIGR00571">
    <property type="entry name" value="dam"/>
    <property type="match status" value="1"/>
</dbReference>
<dbReference type="GO" id="GO:1904047">
    <property type="term" value="F:S-adenosyl-L-methionine binding"/>
    <property type="evidence" value="ECO:0007669"/>
    <property type="project" value="TreeGrafter"/>
</dbReference>
<sequence>MNTFLPRKIDKVLVPPIKCQGIKTKLINFIAANIRWDGAGRWIEPFLGSGVVLFNIRPERALVSDTNKHIIRFYQEIQSGIIDEIIVRDYLQEHGVRLFEKGKDYYYEMRYNFNQSQDDSLLFLFLNRASFNGLMRFNSKGEFNVPFNHKPERFRKGYITKIANQIGNIRKIIIDHDWKFEVADWEETISLSNDKDFVYLDPPYIGRHTDYFNSWKEEDALKLAIKTKALPAGFALSMWKENKYRQNEHLKNAWDGLVMKEFKHFYHVGPTESLRNHMTEVLAIKPEYAVKTELMAS</sequence>
<proteinExistence type="inferred from homology"/>
<keyword evidence="4 7" id="KW-0808">Transferase</keyword>
<dbReference type="AlphaFoldDB" id="A0A7V4U2B7"/>
<organism evidence="8">
    <name type="scientific">Caldithrix abyssi</name>
    <dbReference type="NCBI Taxonomy" id="187145"/>
    <lineage>
        <taxon>Bacteria</taxon>
        <taxon>Pseudomonadati</taxon>
        <taxon>Calditrichota</taxon>
        <taxon>Calditrichia</taxon>
        <taxon>Calditrichales</taxon>
        <taxon>Calditrichaceae</taxon>
        <taxon>Caldithrix</taxon>
    </lineage>
</organism>
<accession>A0A7V4U2B7</accession>
<dbReference type="InterPro" id="IPR012263">
    <property type="entry name" value="M_m6A_EcoRV"/>
</dbReference>
<keyword evidence="5 7" id="KW-0949">S-adenosyl-L-methionine</keyword>
<dbReference type="PANTHER" id="PTHR30481:SF3">
    <property type="entry name" value="DNA ADENINE METHYLASE"/>
    <property type="match status" value="1"/>
</dbReference>
<evidence type="ECO:0000256" key="3">
    <source>
        <dbReference type="ARBA" id="ARBA00022603"/>
    </source>
</evidence>
<comment type="catalytic activity">
    <reaction evidence="6 7">
        <text>a 2'-deoxyadenosine in DNA + S-adenosyl-L-methionine = an N(6)-methyl-2'-deoxyadenosine in DNA + S-adenosyl-L-homocysteine + H(+)</text>
        <dbReference type="Rhea" id="RHEA:15197"/>
        <dbReference type="Rhea" id="RHEA-COMP:12418"/>
        <dbReference type="Rhea" id="RHEA-COMP:12419"/>
        <dbReference type="ChEBI" id="CHEBI:15378"/>
        <dbReference type="ChEBI" id="CHEBI:57856"/>
        <dbReference type="ChEBI" id="CHEBI:59789"/>
        <dbReference type="ChEBI" id="CHEBI:90615"/>
        <dbReference type="ChEBI" id="CHEBI:90616"/>
        <dbReference type="EC" id="2.1.1.72"/>
    </reaction>
</comment>
<dbReference type="EMBL" id="DRQG01000118">
    <property type="protein sequence ID" value="HGY56618.1"/>
    <property type="molecule type" value="Genomic_DNA"/>
</dbReference>
<dbReference type="PIRSF" id="PIRSF000398">
    <property type="entry name" value="M_m6A_EcoRV"/>
    <property type="match status" value="1"/>
</dbReference>
<gene>
    <name evidence="8" type="ORF">ENK44_12990</name>
</gene>
<evidence type="ECO:0000313" key="8">
    <source>
        <dbReference type="EMBL" id="HGY56618.1"/>
    </source>
</evidence>
<evidence type="ECO:0000256" key="1">
    <source>
        <dbReference type="ARBA" id="ARBA00006594"/>
    </source>
</evidence>
<evidence type="ECO:0000256" key="4">
    <source>
        <dbReference type="ARBA" id="ARBA00022679"/>
    </source>
</evidence>
<dbReference type="PRINTS" id="PR00505">
    <property type="entry name" value="D12N6MTFRASE"/>
</dbReference>
<dbReference type="InterPro" id="IPR029063">
    <property type="entry name" value="SAM-dependent_MTases_sf"/>
</dbReference>
<evidence type="ECO:0000256" key="7">
    <source>
        <dbReference type="RuleBase" id="RU361257"/>
    </source>
</evidence>
<dbReference type="Pfam" id="PF02086">
    <property type="entry name" value="MethyltransfD12"/>
    <property type="match status" value="1"/>
</dbReference>
<comment type="similarity">
    <text evidence="1 7">Belongs to the N(4)/N(6)-methyltransferase family.</text>
</comment>
<dbReference type="GO" id="GO:0043565">
    <property type="term" value="F:sequence-specific DNA binding"/>
    <property type="evidence" value="ECO:0007669"/>
    <property type="project" value="TreeGrafter"/>
</dbReference>
<dbReference type="InterPro" id="IPR002052">
    <property type="entry name" value="DNA_methylase_N6_adenine_CS"/>
</dbReference>
<dbReference type="InterPro" id="IPR023095">
    <property type="entry name" value="Ade_MeTrfase_dom_2"/>
</dbReference>
<dbReference type="EC" id="2.1.1.72" evidence="2 7"/>
<dbReference type="PROSITE" id="PS00092">
    <property type="entry name" value="N6_MTASE"/>
    <property type="match status" value="1"/>
</dbReference>
<reference evidence="8" key="1">
    <citation type="journal article" date="2020" name="mSystems">
        <title>Genome- and Community-Level Interaction Insights into Carbon Utilization and Element Cycling Functions of Hydrothermarchaeota in Hydrothermal Sediment.</title>
        <authorList>
            <person name="Zhou Z."/>
            <person name="Liu Y."/>
            <person name="Xu W."/>
            <person name="Pan J."/>
            <person name="Luo Z.H."/>
            <person name="Li M."/>
        </authorList>
    </citation>
    <scope>NUCLEOTIDE SEQUENCE [LARGE SCALE GENOMIC DNA]</scope>
    <source>
        <strain evidence="8">HyVt-577</strain>
    </source>
</reference>
<dbReference type="SUPFAM" id="SSF53335">
    <property type="entry name" value="S-adenosyl-L-methionine-dependent methyltransferases"/>
    <property type="match status" value="1"/>
</dbReference>
<keyword evidence="3 7" id="KW-0489">Methyltransferase</keyword>
<dbReference type="GO" id="GO:0009307">
    <property type="term" value="P:DNA restriction-modification system"/>
    <property type="evidence" value="ECO:0007669"/>
    <property type="project" value="InterPro"/>
</dbReference>
<dbReference type="InterPro" id="IPR012327">
    <property type="entry name" value="MeTrfase_D12"/>
</dbReference>
<name>A0A7V4U2B7_CALAY</name>
<dbReference type="GO" id="GO:0006298">
    <property type="term" value="P:mismatch repair"/>
    <property type="evidence" value="ECO:0007669"/>
    <property type="project" value="TreeGrafter"/>
</dbReference>
<dbReference type="PANTHER" id="PTHR30481">
    <property type="entry name" value="DNA ADENINE METHYLASE"/>
    <property type="match status" value="1"/>
</dbReference>
<dbReference type="Proteomes" id="UP000885779">
    <property type="component" value="Unassembled WGS sequence"/>
</dbReference>
<protein>
    <recommendedName>
        <fullName evidence="2 7">Site-specific DNA-methyltransferase (adenine-specific)</fullName>
        <ecNumber evidence="2 7">2.1.1.72</ecNumber>
    </recommendedName>
</protein>
<dbReference type="Gene3D" id="3.40.50.150">
    <property type="entry name" value="Vaccinia Virus protein VP39"/>
    <property type="match status" value="1"/>
</dbReference>
<evidence type="ECO:0000256" key="2">
    <source>
        <dbReference type="ARBA" id="ARBA00011900"/>
    </source>
</evidence>
<dbReference type="GO" id="GO:0009007">
    <property type="term" value="F:site-specific DNA-methyltransferase (adenine-specific) activity"/>
    <property type="evidence" value="ECO:0007669"/>
    <property type="project" value="UniProtKB-UniRule"/>
</dbReference>
<comment type="caution">
    <text evidence="8">The sequence shown here is derived from an EMBL/GenBank/DDBJ whole genome shotgun (WGS) entry which is preliminary data.</text>
</comment>
<dbReference type="GO" id="GO:0032259">
    <property type="term" value="P:methylation"/>
    <property type="evidence" value="ECO:0007669"/>
    <property type="project" value="UniProtKB-KW"/>
</dbReference>
<evidence type="ECO:0000256" key="5">
    <source>
        <dbReference type="ARBA" id="ARBA00022691"/>
    </source>
</evidence>
<dbReference type="Gene3D" id="1.10.1020.10">
    <property type="entry name" value="Adenine-specific Methyltransferase, Domain 2"/>
    <property type="match status" value="1"/>
</dbReference>
<evidence type="ECO:0000256" key="6">
    <source>
        <dbReference type="ARBA" id="ARBA00047942"/>
    </source>
</evidence>